<dbReference type="SMART" id="SM00589">
    <property type="entry name" value="PRY"/>
    <property type="match status" value="1"/>
</dbReference>
<dbReference type="CDD" id="cd16594">
    <property type="entry name" value="RING-HC_TRIM7-like_C-IV"/>
    <property type="match status" value="1"/>
</dbReference>
<dbReference type="PROSITE" id="PS50089">
    <property type="entry name" value="ZF_RING_2"/>
    <property type="match status" value="1"/>
</dbReference>
<keyword evidence="1" id="KW-0479">Metal-binding</keyword>
<dbReference type="PROSITE" id="PS50188">
    <property type="entry name" value="B302_SPRY"/>
    <property type="match status" value="1"/>
</dbReference>
<name>A0A4W3GVE0_CALMI</name>
<dbReference type="Gene3D" id="3.30.40.10">
    <property type="entry name" value="Zinc/RING finger domain, C3HC4 (zinc finger)"/>
    <property type="match status" value="1"/>
</dbReference>
<proteinExistence type="predicted"/>
<feature type="domain" description="B30.2/SPRY" evidence="7">
    <location>
        <begin position="254"/>
        <end position="451"/>
    </location>
</feature>
<dbReference type="SMART" id="SM00449">
    <property type="entry name" value="SPRY"/>
    <property type="match status" value="1"/>
</dbReference>
<evidence type="ECO:0000256" key="2">
    <source>
        <dbReference type="ARBA" id="ARBA00022771"/>
    </source>
</evidence>
<dbReference type="InterPro" id="IPR003877">
    <property type="entry name" value="SPRY_dom"/>
</dbReference>
<dbReference type="PRINTS" id="PR01407">
    <property type="entry name" value="BUTYPHLNCDUF"/>
</dbReference>
<dbReference type="InterPro" id="IPR017907">
    <property type="entry name" value="Znf_RING_CS"/>
</dbReference>
<dbReference type="GeneTree" id="ENSGT00940000158537"/>
<dbReference type="InterPro" id="IPR013083">
    <property type="entry name" value="Znf_RING/FYVE/PHD"/>
</dbReference>
<dbReference type="InterPro" id="IPR013320">
    <property type="entry name" value="ConA-like_dom_sf"/>
</dbReference>
<dbReference type="CDD" id="cd13733">
    <property type="entry name" value="SPRY_PRY_C-I_1"/>
    <property type="match status" value="1"/>
</dbReference>
<evidence type="ECO:0000313" key="8">
    <source>
        <dbReference type="Ensembl" id="ENSCMIP00000006937.1"/>
    </source>
</evidence>
<reference evidence="8" key="5">
    <citation type="submission" date="2025-09" db="UniProtKB">
        <authorList>
            <consortium name="Ensembl"/>
        </authorList>
    </citation>
    <scope>IDENTIFICATION</scope>
</reference>
<dbReference type="Gene3D" id="3.30.160.60">
    <property type="entry name" value="Classic Zinc Finger"/>
    <property type="match status" value="1"/>
</dbReference>
<dbReference type="Pfam" id="PF15227">
    <property type="entry name" value="zf-C3HC4_4"/>
    <property type="match status" value="1"/>
</dbReference>
<dbReference type="InterPro" id="IPR006574">
    <property type="entry name" value="PRY"/>
</dbReference>
<reference evidence="9" key="2">
    <citation type="journal article" date="2007" name="PLoS Biol.">
        <title>Survey sequencing and comparative analysis of the elephant shark (Callorhinchus milii) genome.</title>
        <authorList>
            <person name="Venkatesh B."/>
            <person name="Kirkness E.F."/>
            <person name="Loh Y.H."/>
            <person name="Halpern A.L."/>
            <person name="Lee A.P."/>
            <person name="Johnson J."/>
            <person name="Dandona N."/>
            <person name="Viswanathan L.D."/>
            <person name="Tay A."/>
            <person name="Venter J.C."/>
            <person name="Strausberg R.L."/>
            <person name="Brenner S."/>
        </authorList>
    </citation>
    <scope>NUCLEOTIDE SEQUENCE [LARGE SCALE GENOMIC DNA]</scope>
</reference>
<dbReference type="Pfam" id="PF13765">
    <property type="entry name" value="PRY"/>
    <property type="match status" value="1"/>
</dbReference>
<dbReference type="PROSITE" id="PS50119">
    <property type="entry name" value="ZF_BBOX"/>
    <property type="match status" value="1"/>
</dbReference>
<dbReference type="Gene3D" id="2.60.120.920">
    <property type="match status" value="1"/>
</dbReference>
<protein>
    <submittedName>
        <fullName evidence="8">Uncharacterized protein</fullName>
    </submittedName>
</protein>
<evidence type="ECO:0000256" key="1">
    <source>
        <dbReference type="ARBA" id="ARBA00022723"/>
    </source>
</evidence>
<dbReference type="InterPro" id="IPR003879">
    <property type="entry name" value="Butyrophylin_SPRY"/>
</dbReference>
<dbReference type="InterPro" id="IPR050143">
    <property type="entry name" value="TRIM/RBCC"/>
</dbReference>
<dbReference type="Ensembl" id="ENSCMIT00000007156.1">
    <property type="protein sequence ID" value="ENSCMIP00000006937.1"/>
    <property type="gene ID" value="ENSCMIG00000003873.1"/>
</dbReference>
<evidence type="ECO:0000259" key="6">
    <source>
        <dbReference type="PROSITE" id="PS50119"/>
    </source>
</evidence>
<feature type="domain" description="B box-type" evidence="6">
    <location>
        <begin position="108"/>
        <end position="144"/>
    </location>
</feature>
<dbReference type="SMART" id="SM00184">
    <property type="entry name" value="RING"/>
    <property type="match status" value="1"/>
</dbReference>
<reference evidence="8" key="4">
    <citation type="submission" date="2025-08" db="UniProtKB">
        <authorList>
            <consortium name="Ensembl"/>
        </authorList>
    </citation>
    <scope>IDENTIFICATION</scope>
</reference>
<dbReference type="PROSITE" id="PS00518">
    <property type="entry name" value="ZF_RING_1"/>
    <property type="match status" value="1"/>
</dbReference>
<evidence type="ECO:0000259" key="5">
    <source>
        <dbReference type="PROSITE" id="PS50089"/>
    </source>
</evidence>
<evidence type="ECO:0000256" key="4">
    <source>
        <dbReference type="PROSITE-ProRule" id="PRU00024"/>
    </source>
</evidence>
<evidence type="ECO:0000313" key="9">
    <source>
        <dbReference type="Proteomes" id="UP000314986"/>
    </source>
</evidence>
<dbReference type="Proteomes" id="UP000314986">
    <property type="component" value="Unassembled WGS sequence"/>
</dbReference>
<dbReference type="GO" id="GO:0008270">
    <property type="term" value="F:zinc ion binding"/>
    <property type="evidence" value="ECO:0007669"/>
    <property type="project" value="UniProtKB-KW"/>
</dbReference>
<feature type="domain" description="RING-type" evidence="5">
    <location>
        <begin position="31"/>
        <end position="71"/>
    </location>
</feature>
<dbReference type="SUPFAM" id="SSF57850">
    <property type="entry name" value="RING/U-box"/>
    <property type="match status" value="1"/>
</dbReference>
<reference evidence="9" key="1">
    <citation type="journal article" date="2006" name="Science">
        <title>Ancient noncoding elements conserved in the human genome.</title>
        <authorList>
            <person name="Venkatesh B."/>
            <person name="Kirkness E.F."/>
            <person name="Loh Y.H."/>
            <person name="Halpern A.L."/>
            <person name="Lee A.P."/>
            <person name="Johnson J."/>
            <person name="Dandona N."/>
            <person name="Viswanathan L.D."/>
            <person name="Tay A."/>
            <person name="Venter J.C."/>
            <person name="Strausberg R.L."/>
            <person name="Brenner S."/>
        </authorList>
    </citation>
    <scope>NUCLEOTIDE SEQUENCE [LARGE SCALE GENOMIC DNA]</scope>
</reference>
<dbReference type="InterPro" id="IPR001870">
    <property type="entry name" value="B30.2/SPRY"/>
</dbReference>
<keyword evidence="9" id="KW-1185">Reference proteome</keyword>
<organism evidence="8 9">
    <name type="scientific">Callorhinchus milii</name>
    <name type="common">Ghost shark</name>
    <dbReference type="NCBI Taxonomy" id="7868"/>
    <lineage>
        <taxon>Eukaryota</taxon>
        <taxon>Metazoa</taxon>
        <taxon>Chordata</taxon>
        <taxon>Craniata</taxon>
        <taxon>Vertebrata</taxon>
        <taxon>Chondrichthyes</taxon>
        <taxon>Holocephali</taxon>
        <taxon>Chimaeriformes</taxon>
        <taxon>Callorhinchidae</taxon>
        <taxon>Callorhinchus</taxon>
    </lineage>
</organism>
<dbReference type="SUPFAM" id="SSF57845">
    <property type="entry name" value="B-box zinc-binding domain"/>
    <property type="match status" value="1"/>
</dbReference>
<keyword evidence="3" id="KW-0862">Zinc</keyword>
<dbReference type="InParanoid" id="A0A4W3GVE0"/>
<accession>A0A4W3GVE0</accession>
<dbReference type="InterPro" id="IPR000315">
    <property type="entry name" value="Znf_B-box"/>
</dbReference>
<dbReference type="AlphaFoldDB" id="A0A4W3GVE0"/>
<dbReference type="PANTHER" id="PTHR24103">
    <property type="entry name" value="E3 UBIQUITIN-PROTEIN LIGASE TRIM"/>
    <property type="match status" value="1"/>
</dbReference>
<evidence type="ECO:0000259" key="7">
    <source>
        <dbReference type="PROSITE" id="PS50188"/>
    </source>
</evidence>
<dbReference type="FunFam" id="2.60.120.920:FF:000004">
    <property type="entry name" value="Butyrophilin subfamily 1 member A1"/>
    <property type="match status" value="1"/>
</dbReference>
<dbReference type="InterPro" id="IPR043136">
    <property type="entry name" value="B30.2/SPRY_sf"/>
</dbReference>
<dbReference type="InterPro" id="IPR001841">
    <property type="entry name" value="Znf_RING"/>
</dbReference>
<keyword evidence="2 4" id="KW-0863">Zinc-finger</keyword>
<dbReference type="Pfam" id="PF00622">
    <property type="entry name" value="SPRY"/>
    <property type="match status" value="1"/>
</dbReference>
<sequence>PSPLPDHFPPPNARVLTQLSSTSGRPPDVICPICLDFFTDPISLECGHNFCRSCIARCWENQQTDSCAVCQEVFPERKLRVNRALASLAEKVRGTSLAPGDVGVKHHCEKHWEELKRFCESDGKELCVIYRDAQEHRDHRFPPVAEAAEIFQVTVPSRRFRFTSLHIFTVKALSFCVLIAESCRSEQAGSLRKRVAAEFAQMHQSLVDREQLVMRELGRREEEALRRMEADLRGIQAFVLDSVPRCSGGYAQSELPDLPLTPLYVISLSAPASLTLDPDTANPWLIVSEDLSSVRPGEKRQRLPDHPKRFDLCACALGSEGFTSGRHYWEVQVANKTEWGVGLAKGSISRKGTITLTPEDGYWAVTLINGNEYEACTTEPTLLTLGERPGKLGVYLDYEGGQVSFYNADNMSHLHTFAQTFTEKLYPYFSPGLSDGGKNSEPLRICRAIAQ</sequence>
<evidence type="ECO:0000256" key="3">
    <source>
        <dbReference type="ARBA" id="ARBA00022833"/>
    </source>
</evidence>
<dbReference type="SUPFAM" id="SSF49899">
    <property type="entry name" value="Concanavalin A-like lectins/glucanases"/>
    <property type="match status" value="1"/>
</dbReference>
<reference evidence="9" key="3">
    <citation type="journal article" date="2014" name="Nature">
        <title>Elephant shark genome provides unique insights into gnathostome evolution.</title>
        <authorList>
            <consortium name="International Elephant Shark Genome Sequencing Consortium"/>
            <person name="Venkatesh B."/>
            <person name="Lee A.P."/>
            <person name="Ravi V."/>
            <person name="Maurya A.K."/>
            <person name="Lian M.M."/>
            <person name="Swann J.B."/>
            <person name="Ohta Y."/>
            <person name="Flajnik M.F."/>
            <person name="Sutoh Y."/>
            <person name="Kasahara M."/>
            <person name="Hoon S."/>
            <person name="Gangu V."/>
            <person name="Roy S.W."/>
            <person name="Irimia M."/>
            <person name="Korzh V."/>
            <person name="Kondrychyn I."/>
            <person name="Lim Z.W."/>
            <person name="Tay B.H."/>
            <person name="Tohari S."/>
            <person name="Kong K.W."/>
            <person name="Ho S."/>
            <person name="Lorente-Galdos B."/>
            <person name="Quilez J."/>
            <person name="Marques-Bonet T."/>
            <person name="Raney B.J."/>
            <person name="Ingham P.W."/>
            <person name="Tay A."/>
            <person name="Hillier L.W."/>
            <person name="Minx P."/>
            <person name="Boehm T."/>
            <person name="Wilson R.K."/>
            <person name="Brenner S."/>
            <person name="Warren W.C."/>
        </authorList>
    </citation>
    <scope>NUCLEOTIDE SEQUENCE [LARGE SCALE GENOMIC DNA]</scope>
</reference>